<comment type="caution">
    <text evidence="1">The sequence shown here is derived from an EMBL/GenBank/DDBJ whole genome shotgun (WGS) entry which is preliminary data.</text>
</comment>
<protein>
    <submittedName>
        <fullName evidence="1">Uncharacterized protein</fullName>
    </submittedName>
</protein>
<sequence>MQQHPKKTALSPEMRDFISNELKHLDSDLAKRTFYFLLLDKYAVPKTHALRHNPQHHLPVNQLDNLLREKGFTPSKPVKINCH</sequence>
<dbReference type="EMBL" id="JBAWKS010000001">
    <property type="protein sequence ID" value="MEI4549060.1"/>
    <property type="molecule type" value="Genomic_DNA"/>
</dbReference>
<reference evidence="1 2" key="1">
    <citation type="submission" date="2023-12" db="EMBL/GenBank/DDBJ databases">
        <title>Friends and Foes: Symbiotic and Algicidal bacterial influence on Karenia brevis blooms.</title>
        <authorList>
            <person name="Fei C."/>
            <person name="Mohamed A.R."/>
            <person name="Booker A."/>
            <person name="Arshad M."/>
            <person name="Klass S."/>
            <person name="Ahn S."/>
            <person name="Gilbert P.M."/>
            <person name="Heil C.A."/>
            <person name="Martinez J.M."/>
            <person name="Amin S.A."/>
        </authorList>
    </citation>
    <scope>NUCLEOTIDE SEQUENCE [LARGE SCALE GENOMIC DNA]</scope>
    <source>
        <strain evidence="1 2">CE15</strain>
    </source>
</reference>
<dbReference type="RefSeq" id="WP_010560495.1">
    <property type="nucleotide sequence ID" value="NZ_CP023398.1"/>
</dbReference>
<dbReference type="Proteomes" id="UP001382455">
    <property type="component" value="Unassembled WGS sequence"/>
</dbReference>
<accession>A0ABU8EQ18</accession>
<organism evidence="1 2">
    <name type="scientific">Pseudoalteromonas spongiae</name>
    <dbReference type="NCBI Taxonomy" id="298657"/>
    <lineage>
        <taxon>Bacteria</taxon>
        <taxon>Pseudomonadati</taxon>
        <taxon>Pseudomonadota</taxon>
        <taxon>Gammaproteobacteria</taxon>
        <taxon>Alteromonadales</taxon>
        <taxon>Pseudoalteromonadaceae</taxon>
        <taxon>Pseudoalteromonas</taxon>
    </lineage>
</organism>
<evidence type="ECO:0000313" key="2">
    <source>
        <dbReference type="Proteomes" id="UP001382455"/>
    </source>
</evidence>
<proteinExistence type="predicted"/>
<gene>
    <name evidence="1" type="ORF">WAE96_04930</name>
</gene>
<name>A0ABU8EQ18_9GAMM</name>
<evidence type="ECO:0000313" key="1">
    <source>
        <dbReference type="EMBL" id="MEI4549060.1"/>
    </source>
</evidence>
<keyword evidence="2" id="KW-1185">Reference proteome</keyword>